<name>A0AB34J7P5_PRYPA</name>
<dbReference type="Proteomes" id="UP001515480">
    <property type="component" value="Unassembled WGS sequence"/>
</dbReference>
<evidence type="ECO:0000313" key="4">
    <source>
        <dbReference type="Proteomes" id="UP001515480"/>
    </source>
</evidence>
<dbReference type="InterPro" id="IPR001683">
    <property type="entry name" value="PX_dom"/>
</dbReference>
<keyword evidence="4" id="KW-1185">Reference proteome</keyword>
<evidence type="ECO:0000259" key="2">
    <source>
        <dbReference type="PROSITE" id="PS50195"/>
    </source>
</evidence>
<protein>
    <recommendedName>
        <fullName evidence="2">PX domain-containing protein</fullName>
    </recommendedName>
</protein>
<accession>A0AB34J7P5</accession>
<dbReference type="GO" id="GO:0035091">
    <property type="term" value="F:phosphatidylinositol binding"/>
    <property type="evidence" value="ECO:0007669"/>
    <property type="project" value="InterPro"/>
</dbReference>
<comment type="caution">
    <text evidence="3">The sequence shown here is derived from an EMBL/GenBank/DDBJ whole genome shotgun (WGS) entry which is preliminary data.</text>
</comment>
<evidence type="ECO:0000313" key="3">
    <source>
        <dbReference type="EMBL" id="KAL1514855.1"/>
    </source>
</evidence>
<dbReference type="InterPro" id="IPR036871">
    <property type="entry name" value="PX_dom_sf"/>
</dbReference>
<feature type="region of interest" description="Disordered" evidence="1">
    <location>
        <begin position="94"/>
        <end position="115"/>
    </location>
</feature>
<dbReference type="EMBL" id="JBGBPQ010000012">
    <property type="protein sequence ID" value="KAL1514855.1"/>
    <property type="molecule type" value="Genomic_DNA"/>
</dbReference>
<dbReference type="InterPro" id="IPR011990">
    <property type="entry name" value="TPR-like_helical_dom_sf"/>
</dbReference>
<feature type="domain" description="PX" evidence="2">
    <location>
        <begin position="115"/>
        <end position="257"/>
    </location>
</feature>
<organism evidence="3 4">
    <name type="scientific">Prymnesium parvum</name>
    <name type="common">Toxic golden alga</name>
    <dbReference type="NCBI Taxonomy" id="97485"/>
    <lineage>
        <taxon>Eukaryota</taxon>
        <taxon>Haptista</taxon>
        <taxon>Haptophyta</taxon>
        <taxon>Prymnesiophyceae</taxon>
        <taxon>Prymnesiales</taxon>
        <taxon>Prymnesiaceae</taxon>
        <taxon>Prymnesium</taxon>
    </lineage>
</organism>
<dbReference type="Gene3D" id="1.25.40.10">
    <property type="entry name" value="Tetratricopeptide repeat domain"/>
    <property type="match status" value="1"/>
</dbReference>
<proteinExistence type="predicted"/>
<dbReference type="SUPFAM" id="SSF48452">
    <property type="entry name" value="TPR-like"/>
    <property type="match status" value="1"/>
</dbReference>
<evidence type="ECO:0000256" key="1">
    <source>
        <dbReference type="SAM" id="MobiDB-lite"/>
    </source>
</evidence>
<gene>
    <name evidence="3" type="ORF">AB1Y20_003940</name>
</gene>
<dbReference type="Gene3D" id="3.30.1520.10">
    <property type="entry name" value="Phox-like domain"/>
    <property type="match status" value="1"/>
</dbReference>
<sequence>MELDARGLAANRAGDAREALRCFARAHALAPRHSKFLLSAANMHLKLGAASAAAALYAELTHRALTPRQLLMVLEKLAPLCGWPAAWRPGDGCPPRRLSRRRDAAPSAPAPPPASVGCAHLAVSLTRYKLVAGFAYFVIEATYYPFPQARHQPRPPSPPFALAVASLLPPRAQGAPVRRVCQRRFSEFVALHARLKAPLQLPRAALPPKAFFNTAAVHQSRVGPLERYLNRACNLATAQWSADATEALVEFLEYGDL</sequence>
<dbReference type="Pfam" id="PF00787">
    <property type="entry name" value="PX"/>
    <property type="match status" value="1"/>
</dbReference>
<dbReference type="PROSITE" id="PS50195">
    <property type="entry name" value="PX"/>
    <property type="match status" value="1"/>
</dbReference>
<dbReference type="SUPFAM" id="SSF64268">
    <property type="entry name" value="PX domain"/>
    <property type="match status" value="1"/>
</dbReference>
<dbReference type="AlphaFoldDB" id="A0AB34J7P5"/>
<reference evidence="3 4" key="1">
    <citation type="journal article" date="2024" name="Science">
        <title>Giant polyketide synthase enzymes in the biosynthesis of giant marine polyether toxins.</title>
        <authorList>
            <person name="Fallon T.R."/>
            <person name="Shende V.V."/>
            <person name="Wierzbicki I.H."/>
            <person name="Pendleton A.L."/>
            <person name="Watervoot N.F."/>
            <person name="Auber R.P."/>
            <person name="Gonzalez D.J."/>
            <person name="Wisecaver J.H."/>
            <person name="Moore B.S."/>
        </authorList>
    </citation>
    <scope>NUCLEOTIDE SEQUENCE [LARGE SCALE GENOMIC DNA]</scope>
    <source>
        <strain evidence="3 4">12B1</strain>
    </source>
</reference>